<feature type="signal peptide" evidence="1">
    <location>
        <begin position="1"/>
        <end position="25"/>
    </location>
</feature>
<accession>A0ABU5SUG1</accession>
<gene>
    <name evidence="2" type="ORF">VB739_06210</name>
</gene>
<sequence length="86" mass="9419">MQNPLLHLAAVLLALPLLSPGPALAQKRIPKLPGNDQCPLGYVNDLKQHCNSPIYYQVRPTYGKPCLSGWMNIGAGYCKKKTLGIF</sequence>
<dbReference type="RefSeq" id="WP_323356242.1">
    <property type="nucleotide sequence ID" value="NZ_JAYGHY010000013.1"/>
</dbReference>
<keyword evidence="1" id="KW-0732">Signal</keyword>
<reference evidence="2 3" key="1">
    <citation type="submission" date="2023-12" db="EMBL/GenBank/DDBJ databases">
        <title>Baltic Sea Cyanobacteria.</title>
        <authorList>
            <person name="Delbaje E."/>
            <person name="Fewer D.P."/>
            <person name="Shishido T.K."/>
        </authorList>
    </citation>
    <scope>NUCLEOTIDE SEQUENCE [LARGE SCALE GENOMIC DNA]</scope>
    <source>
        <strain evidence="2 3">UHCC 0281</strain>
    </source>
</reference>
<evidence type="ECO:0000313" key="2">
    <source>
        <dbReference type="EMBL" id="MEA5442140.1"/>
    </source>
</evidence>
<evidence type="ECO:0000256" key="1">
    <source>
        <dbReference type="SAM" id="SignalP"/>
    </source>
</evidence>
<evidence type="ECO:0000313" key="3">
    <source>
        <dbReference type="Proteomes" id="UP001302329"/>
    </source>
</evidence>
<comment type="caution">
    <text evidence="2">The sequence shown here is derived from an EMBL/GenBank/DDBJ whole genome shotgun (WGS) entry which is preliminary data.</text>
</comment>
<dbReference type="EMBL" id="JAYGHY010000013">
    <property type="protein sequence ID" value="MEA5442140.1"/>
    <property type="molecule type" value="Genomic_DNA"/>
</dbReference>
<organism evidence="2 3">
    <name type="scientific">Cyanobium gracile UHCC 0281</name>
    <dbReference type="NCBI Taxonomy" id="3110309"/>
    <lineage>
        <taxon>Bacteria</taxon>
        <taxon>Bacillati</taxon>
        <taxon>Cyanobacteriota</taxon>
        <taxon>Cyanophyceae</taxon>
        <taxon>Synechococcales</taxon>
        <taxon>Prochlorococcaceae</taxon>
        <taxon>Cyanobium</taxon>
    </lineage>
</organism>
<dbReference type="Proteomes" id="UP001302329">
    <property type="component" value="Unassembled WGS sequence"/>
</dbReference>
<name>A0ABU5SUG1_9CYAN</name>
<protein>
    <submittedName>
        <fullName evidence="2">Uncharacterized protein</fullName>
    </submittedName>
</protein>
<keyword evidence="3" id="KW-1185">Reference proteome</keyword>
<proteinExistence type="predicted"/>
<feature type="chain" id="PRO_5046788287" evidence="1">
    <location>
        <begin position="26"/>
        <end position="86"/>
    </location>
</feature>